<dbReference type="PANTHER" id="PTHR10127">
    <property type="entry name" value="DISCOIDIN, CUB, EGF, LAMININ , AND ZINC METALLOPROTEASE DOMAIN CONTAINING"/>
    <property type="match status" value="1"/>
</dbReference>
<dbReference type="Pfam" id="PF01400">
    <property type="entry name" value="Astacin"/>
    <property type="match status" value="1"/>
</dbReference>
<keyword evidence="10" id="KW-1185">Reference proteome</keyword>
<dbReference type="EMBL" id="JARBHB010000014">
    <property type="protein sequence ID" value="KAJ8868923.1"/>
    <property type="molecule type" value="Genomic_DNA"/>
</dbReference>
<keyword evidence="5 7" id="KW-0482">Metalloprotease</keyword>
<evidence type="ECO:0000313" key="10">
    <source>
        <dbReference type="Proteomes" id="UP001159363"/>
    </source>
</evidence>
<dbReference type="InterPro" id="IPR001506">
    <property type="entry name" value="Peptidase_M12A"/>
</dbReference>
<evidence type="ECO:0000256" key="3">
    <source>
        <dbReference type="ARBA" id="ARBA00022801"/>
    </source>
</evidence>
<dbReference type="SUPFAM" id="SSF55486">
    <property type="entry name" value="Metalloproteases ('zincins'), catalytic domain"/>
    <property type="match status" value="1"/>
</dbReference>
<dbReference type="EC" id="3.4.24.-" evidence="7"/>
<organism evidence="9 10">
    <name type="scientific">Dryococelus australis</name>
    <dbReference type="NCBI Taxonomy" id="614101"/>
    <lineage>
        <taxon>Eukaryota</taxon>
        <taxon>Metazoa</taxon>
        <taxon>Ecdysozoa</taxon>
        <taxon>Arthropoda</taxon>
        <taxon>Hexapoda</taxon>
        <taxon>Insecta</taxon>
        <taxon>Pterygota</taxon>
        <taxon>Neoptera</taxon>
        <taxon>Polyneoptera</taxon>
        <taxon>Phasmatodea</taxon>
        <taxon>Verophasmatodea</taxon>
        <taxon>Anareolatae</taxon>
        <taxon>Phasmatidae</taxon>
        <taxon>Eurycanthinae</taxon>
        <taxon>Dryococelus</taxon>
    </lineage>
</organism>
<keyword evidence="3 7" id="KW-0378">Hydrolase</keyword>
<comment type="caution">
    <text evidence="6">Lacks conserved residue(s) required for the propagation of feature annotation.</text>
</comment>
<evidence type="ECO:0000256" key="1">
    <source>
        <dbReference type="ARBA" id="ARBA00022670"/>
    </source>
</evidence>
<dbReference type="Proteomes" id="UP001159363">
    <property type="component" value="Chromosome 13"/>
</dbReference>
<sequence>MVYYVFPGRGSNFQVRPYQEEEFDGLPYDYDSVMHYRAVAFSRDDISPTIVPQDTTAFFRIGQRDRYSYYDLAKLNRLYKCGSSYILGDKPSQA</sequence>
<dbReference type="InterPro" id="IPR024079">
    <property type="entry name" value="MetalloPept_cat_dom_sf"/>
</dbReference>
<dbReference type="Gene3D" id="3.40.390.10">
    <property type="entry name" value="Collagenase (Catalytic Domain)"/>
    <property type="match status" value="1"/>
</dbReference>
<name>A0ABQ9G9I9_9NEOP</name>
<evidence type="ECO:0000256" key="6">
    <source>
        <dbReference type="PROSITE-ProRule" id="PRU01211"/>
    </source>
</evidence>
<keyword evidence="4 7" id="KW-0862">Zinc</keyword>
<gene>
    <name evidence="9" type="ORF">PR048_030464</name>
</gene>
<feature type="domain" description="Peptidase M12A" evidence="8">
    <location>
        <begin position="1"/>
        <end position="82"/>
    </location>
</feature>
<comment type="cofactor">
    <cofactor evidence="7">
        <name>Zn(2+)</name>
        <dbReference type="ChEBI" id="CHEBI:29105"/>
    </cofactor>
    <text evidence="7">Binds 1 zinc ion per subunit.</text>
</comment>
<keyword evidence="2 7" id="KW-0479">Metal-binding</keyword>
<comment type="caution">
    <text evidence="9">The sequence shown here is derived from an EMBL/GenBank/DDBJ whole genome shotgun (WGS) entry which is preliminary data.</text>
</comment>
<proteinExistence type="predicted"/>
<evidence type="ECO:0000256" key="5">
    <source>
        <dbReference type="ARBA" id="ARBA00023049"/>
    </source>
</evidence>
<evidence type="ECO:0000256" key="7">
    <source>
        <dbReference type="RuleBase" id="RU361183"/>
    </source>
</evidence>
<dbReference type="PRINTS" id="PR00480">
    <property type="entry name" value="ASTACIN"/>
</dbReference>
<evidence type="ECO:0000259" key="8">
    <source>
        <dbReference type="PROSITE" id="PS51864"/>
    </source>
</evidence>
<evidence type="ECO:0000256" key="2">
    <source>
        <dbReference type="ARBA" id="ARBA00022723"/>
    </source>
</evidence>
<protein>
    <recommendedName>
        <fullName evidence="7">Metalloendopeptidase</fullName>
        <ecNumber evidence="7">3.4.24.-</ecNumber>
    </recommendedName>
</protein>
<evidence type="ECO:0000313" key="9">
    <source>
        <dbReference type="EMBL" id="KAJ8868923.1"/>
    </source>
</evidence>
<accession>A0ABQ9G9I9</accession>
<evidence type="ECO:0000256" key="4">
    <source>
        <dbReference type="ARBA" id="ARBA00022833"/>
    </source>
</evidence>
<keyword evidence="1 7" id="KW-0645">Protease</keyword>
<reference evidence="9 10" key="1">
    <citation type="submission" date="2023-02" db="EMBL/GenBank/DDBJ databases">
        <title>LHISI_Scaffold_Assembly.</title>
        <authorList>
            <person name="Stuart O.P."/>
            <person name="Cleave R."/>
            <person name="Magrath M.J.L."/>
            <person name="Mikheyev A.S."/>
        </authorList>
    </citation>
    <scope>NUCLEOTIDE SEQUENCE [LARGE SCALE GENOMIC DNA]</scope>
    <source>
        <strain evidence="9">Daus_M_001</strain>
        <tissue evidence="9">Leg muscle</tissue>
    </source>
</reference>
<dbReference type="PROSITE" id="PS51864">
    <property type="entry name" value="ASTACIN"/>
    <property type="match status" value="1"/>
</dbReference>
<dbReference type="PANTHER" id="PTHR10127:SF780">
    <property type="entry name" value="METALLOENDOPEPTIDASE"/>
    <property type="match status" value="1"/>
</dbReference>